<organism evidence="2 3">
    <name type="scientific">Pedobacter punctiformis</name>
    <dbReference type="NCBI Taxonomy" id="3004097"/>
    <lineage>
        <taxon>Bacteria</taxon>
        <taxon>Pseudomonadati</taxon>
        <taxon>Bacteroidota</taxon>
        <taxon>Sphingobacteriia</taxon>
        <taxon>Sphingobacteriales</taxon>
        <taxon>Sphingobacteriaceae</taxon>
        <taxon>Pedobacter</taxon>
    </lineage>
</organism>
<dbReference type="InterPro" id="IPR049458">
    <property type="entry name" value="EpsG-like"/>
</dbReference>
<keyword evidence="1" id="KW-0472">Membrane</keyword>
<keyword evidence="1" id="KW-0812">Transmembrane</keyword>
<keyword evidence="3" id="KW-1185">Reference proteome</keyword>
<feature type="transmembrane region" description="Helical" evidence="1">
    <location>
        <begin position="138"/>
        <end position="155"/>
    </location>
</feature>
<protein>
    <submittedName>
        <fullName evidence="2">EpsG family protein</fullName>
    </submittedName>
</protein>
<comment type="caution">
    <text evidence="2">The sequence shown here is derived from an EMBL/GenBank/DDBJ whole genome shotgun (WGS) entry which is preliminary data.</text>
</comment>
<dbReference type="Pfam" id="PF14897">
    <property type="entry name" value="EpsG"/>
    <property type="match status" value="1"/>
</dbReference>
<feature type="transmembrane region" description="Helical" evidence="1">
    <location>
        <begin position="34"/>
        <end position="52"/>
    </location>
</feature>
<keyword evidence="1" id="KW-1133">Transmembrane helix</keyword>
<feature type="transmembrane region" description="Helical" evidence="1">
    <location>
        <begin position="162"/>
        <end position="184"/>
    </location>
</feature>
<sequence>MTLLIILLFGTLICLILAGFSYNFLAKDPINKALIYWGSALVLILIAGLREVGSDPDSVAYKYYYESPLILLLAEPTFALISSFARQIFNDFQVVLIVYAIIGISLKYYAIEKLTQLKFLAIITYFGSYYLLHDFTQIRAGVASAIFLIAIVPLSERKFFKFFLLTVAAFFFHYSALVLLPLWFLTNDHLSSKWKISLYLLIPIGIIMHFMKIDIMLAIPIDTIKYKIQAYQEAQEIASNSLNVFNLLYVVKYVLFYVFLYFYETLYIKVKYMTILLKIYGVSLAFYLMFSQNTILAMRVSELLGIVEILLIPSLFYVIKERGISSFIVVMISAIYLYINIYYIILVQVFK</sequence>
<proteinExistence type="predicted"/>
<accession>A0ABT4L4R4</accession>
<reference evidence="2" key="1">
    <citation type="submission" date="2022-12" db="EMBL/GenBank/DDBJ databases">
        <title>Genome sequence of HCMS5-2.</title>
        <authorList>
            <person name="Woo H."/>
        </authorList>
    </citation>
    <scope>NUCLEOTIDE SEQUENCE</scope>
    <source>
        <strain evidence="2">HCMS5-2</strain>
    </source>
</reference>
<dbReference type="Proteomes" id="UP001144347">
    <property type="component" value="Unassembled WGS sequence"/>
</dbReference>
<feature type="transmembrane region" description="Helical" evidence="1">
    <location>
        <begin position="302"/>
        <end position="319"/>
    </location>
</feature>
<feature type="transmembrane region" description="Helical" evidence="1">
    <location>
        <begin position="64"/>
        <end position="86"/>
    </location>
</feature>
<feature type="transmembrane region" description="Helical" evidence="1">
    <location>
        <begin position="242"/>
        <end position="260"/>
    </location>
</feature>
<feature type="transmembrane region" description="Helical" evidence="1">
    <location>
        <begin position="272"/>
        <end position="290"/>
    </location>
</feature>
<dbReference type="RefSeq" id="WP_269426001.1">
    <property type="nucleotide sequence ID" value="NZ_JAPWGM010000001.1"/>
</dbReference>
<gene>
    <name evidence="2" type="ORF">O0955_02795</name>
</gene>
<evidence type="ECO:0000313" key="3">
    <source>
        <dbReference type="Proteomes" id="UP001144347"/>
    </source>
</evidence>
<feature type="transmembrane region" description="Helical" evidence="1">
    <location>
        <begin position="196"/>
        <end position="221"/>
    </location>
</feature>
<evidence type="ECO:0000256" key="1">
    <source>
        <dbReference type="SAM" id="Phobius"/>
    </source>
</evidence>
<feature type="transmembrane region" description="Helical" evidence="1">
    <location>
        <begin position="325"/>
        <end position="345"/>
    </location>
</feature>
<evidence type="ECO:0000313" key="2">
    <source>
        <dbReference type="EMBL" id="MCZ4242918.1"/>
    </source>
</evidence>
<dbReference type="EMBL" id="JAPWGM010000001">
    <property type="protein sequence ID" value="MCZ4242918.1"/>
    <property type="molecule type" value="Genomic_DNA"/>
</dbReference>
<feature type="transmembrane region" description="Helical" evidence="1">
    <location>
        <begin position="92"/>
        <end position="110"/>
    </location>
</feature>
<name>A0ABT4L4R4_9SPHI</name>